<accession>A0A0F9BSH5</accession>
<gene>
    <name evidence="1" type="ORF">LCGC14_2491610</name>
</gene>
<evidence type="ECO:0000313" key="1">
    <source>
        <dbReference type="EMBL" id="KKL16832.1"/>
    </source>
</evidence>
<dbReference type="EMBL" id="LAZR01039510">
    <property type="protein sequence ID" value="KKL16832.1"/>
    <property type="molecule type" value="Genomic_DNA"/>
</dbReference>
<organism evidence="1">
    <name type="scientific">marine sediment metagenome</name>
    <dbReference type="NCBI Taxonomy" id="412755"/>
    <lineage>
        <taxon>unclassified sequences</taxon>
        <taxon>metagenomes</taxon>
        <taxon>ecological metagenomes</taxon>
    </lineage>
</organism>
<protein>
    <submittedName>
        <fullName evidence="1">Uncharacterized protein</fullName>
    </submittedName>
</protein>
<proteinExistence type="predicted"/>
<sequence>MSVFLKTIGSKAVGLSKSIQESFSEKFRATAKKTAIRWTDAVLNLVDGLIKP</sequence>
<reference evidence="1" key="1">
    <citation type="journal article" date="2015" name="Nature">
        <title>Complex archaea that bridge the gap between prokaryotes and eukaryotes.</title>
        <authorList>
            <person name="Spang A."/>
            <person name="Saw J.H."/>
            <person name="Jorgensen S.L."/>
            <person name="Zaremba-Niedzwiedzka K."/>
            <person name="Martijn J."/>
            <person name="Lind A.E."/>
            <person name="van Eijk R."/>
            <person name="Schleper C."/>
            <person name="Guy L."/>
            <person name="Ettema T.J."/>
        </authorList>
    </citation>
    <scope>NUCLEOTIDE SEQUENCE</scope>
</reference>
<name>A0A0F9BSH5_9ZZZZ</name>
<dbReference type="AlphaFoldDB" id="A0A0F9BSH5"/>
<comment type="caution">
    <text evidence="1">The sequence shown here is derived from an EMBL/GenBank/DDBJ whole genome shotgun (WGS) entry which is preliminary data.</text>
</comment>